<dbReference type="WBParaSite" id="nRc.2.0.1.t11955-RA">
    <property type="protein sequence ID" value="nRc.2.0.1.t11955-RA"/>
    <property type="gene ID" value="nRc.2.0.1.g11955"/>
</dbReference>
<keyword evidence="1" id="KW-1185">Reference proteome</keyword>
<protein>
    <submittedName>
        <fullName evidence="2">Uncharacterized protein</fullName>
    </submittedName>
</protein>
<evidence type="ECO:0000313" key="2">
    <source>
        <dbReference type="WBParaSite" id="nRc.2.0.1.t11955-RA"/>
    </source>
</evidence>
<dbReference type="Proteomes" id="UP000887565">
    <property type="component" value="Unplaced"/>
</dbReference>
<evidence type="ECO:0000313" key="1">
    <source>
        <dbReference type="Proteomes" id="UP000887565"/>
    </source>
</evidence>
<name>A0A915ICP9_ROMCU</name>
<accession>A0A915ICP9</accession>
<proteinExistence type="predicted"/>
<dbReference type="AlphaFoldDB" id="A0A915ICP9"/>
<reference evidence="2" key="1">
    <citation type="submission" date="2022-11" db="UniProtKB">
        <authorList>
            <consortium name="WormBaseParasite"/>
        </authorList>
    </citation>
    <scope>IDENTIFICATION</scope>
</reference>
<sequence length="188" mass="21424">PDTYSIFPIEGQVWEGKPRERVYGASANKVSDDSFGGTKIWKAFNNLELSVINRWHIKFESSSTNAKKSIDYMPHLKTLIEVFPHFSLPEISMLIQNFQTPKQRWKIHPTNRSKGPLAQSQLAVSKLWNTHEGIQPDPIVGDLDSDVTMLTTLILVDASLLCPDLIKDLAFKIHKKLKQFMPIEPKNI</sequence>
<organism evidence="1 2">
    <name type="scientific">Romanomermis culicivorax</name>
    <name type="common">Nematode worm</name>
    <dbReference type="NCBI Taxonomy" id="13658"/>
    <lineage>
        <taxon>Eukaryota</taxon>
        <taxon>Metazoa</taxon>
        <taxon>Ecdysozoa</taxon>
        <taxon>Nematoda</taxon>
        <taxon>Enoplea</taxon>
        <taxon>Dorylaimia</taxon>
        <taxon>Mermithida</taxon>
        <taxon>Mermithoidea</taxon>
        <taxon>Mermithidae</taxon>
        <taxon>Romanomermis</taxon>
    </lineage>
</organism>